<evidence type="ECO:0000313" key="2">
    <source>
        <dbReference type="Proteomes" id="UP001597128"/>
    </source>
</evidence>
<keyword evidence="2" id="KW-1185">Reference proteome</keyword>
<evidence type="ECO:0000313" key="1">
    <source>
        <dbReference type="EMBL" id="MFD0914205.1"/>
    </source>
</evidence>
<reference evidence="2" key="1">
    <citation type="journal article" date="2019" name="Int. J. Syst. Evol. Microbiol.">
        <title>The Global Catalogue of Microorganisms (GCM) 10K type strain sequencing project: providing services to taxonomists for standard genome sequencing and annotation.</title>
        <authorList>
            <consortium name="The Broad Institute Genomics Platform"/>
            <consortium name="The Broad Institute Genome Sequencing Center for Infectious Disease"/>
            <person name="Wu L."/>
            <person name="Ma J."/>
        </authorList>
    </citation>
    <scope>NUCLEOTIDE SEQUENCE [LARGE SCALE GENOMIC DNA]</scope>
    <source>
        <strain evidence="2">CCUG 58412</strain>
    </source>
</reference>
<comment type="caution">
    <text evidence="1">The sequence shown here is derived from an EMBL/GenBank/DDBJ whole genome shotgun (WGS) entry which is preliminary data.</text>
</comment>
<organism evidence="1 2">
    <name type="scientific">Methylophilus luteus</name>
    <dbReference type="NCBI Taxonomy" id="640108"/>
    <lineage>
        <taxon>Bacteria</taxon>
        <taxon>Pseudomonadati</taxon>
        <taxon>Pseudomonadota</taxon>
        <taxon>Betaproteobacteria</taxon>
        <taxon>Nitrosomonadales</taxon>
        <taxon>Methylophilaceae</taxon>
        <taxon>Methylophilus</taxon>
    </lineage>
</organism>
<dbReference type="EMBL" id="JBHTKB010000002">
    <property type="protein sequence ID" value="MFD0914205.1"/>
    <property type="molecule type" value="Genomic_DNA"/>
</dbReference>
<sequence>MRRLSFNHAQGQVPGPGTLLAGLLLLLVAGVLLAVYNQLAADNAALQQQVQARQAMIAPAGAAPDKVALASKQASSAELAQAQAQIQTPWLPLLNTLEKVQQPQLYWMQLAPDAKRKHIRMTVLAPHRKQGWALVERLKQQPGLADVKLNTSESTDVNGVIMTTLQLEAGWRY</sequence>
<proteinExistence type="predicted"/>
<gene>
    <name evidence="1" type="ORF">ACFQ1Z_11650</name>
</gene>
<name>A0ABW3FAB6_9PROT</name>
<protein>
    <submittedName>
        <fullName evidence="1">Uncharacterized protein</fullName>
    </submittedName>
</protein>
<accession>A0ABW3FAB6</accession>
<dbReference type="Proteomes" id="UP001597128">
    <property type="component" value="Unassembled WGS sequence"/>
</dbReference>
<dbReference type="RefSeq" id="WP_379057793.1">
    <property type="nucleotide sequence ID" value="NZ_JBHTKB010000002.1"/>
</dbReference>